<gene>
    <name evidence="3" type="ORF">IQ782_28875</name>
</gene>
<organism evidence="3 4">
    <name type="scientific">Salipiger mangrovisoli</name>
    <dbReference type="NCBI Taxonomy" id="2865933"/>
    <lineage>
        <taxon>Bacteria</taxon>
        <taxon>Pseudomonadati</taxon>
        <taxon>Pseudomonadota</taxon>
        <taxon>Alphaproteobacteria</taxon>
        <taxon>Rhodobacterales</taxon>
        <taxon>Roseobacteraceae</taxon>
        <taxon>Salipiger</taxon>
    </lineage>
</organism>
<keyword evidence="1" id="KW-0812">Transmembrane</keyword>
<dbReference type="EMBL" id="JADFFK010000053">
    <property type="protein sequence ID" value="MBE9640862.1"/>
    <property type="molecule type" value="Genomic_DNA"/>
</dbReference>
<dbReference type="NCBIfam" id="NF033631">
    <property type="entry name" value="SLATT_5"/>
    <property type="match status" value="1"/>
</dbReference>
<dbReference type="InterPro" id="IPR041115">
    <property type="entry name" value="SLATT_5"/>
</dbReference>
<comment type="caution">
    <text evidence="3">The sequence shown here is derived from an EMBL/GenBank/DDBJ whole genome shotgun (WGS) entry which is preliminary data.</text>
</comment>
<evidence type="ECO:0000256" key="1">
    <source>
        <dbReference type="SAM" id="Phobius"/>
    </source>
</evidence>
<accession>A0ABR9XBR2</accession>
<name>A0ABR9XBR2_9RHOB</name>
<feature type="domain" description="SMODS and SLOG-associating 2TM effector" evidence="2">
    <location>
        <begin position="1"/>
        <end position="145"/>
    </location>
</feature>
<feature type="transmembrane region" description="Helical" evidence="1">
    <location>
        <begin position="21"/>
        <end position="45"/>
    </location>
</feature>
<keyword evidence="4" id="KW-1185">Reference proteome</keyword>
<reference evidence="3 4" key="1">
    <citation type="journal article" date="2021" name="Int. J. Syst. Evol. Microbiol.">
        <title>Salipiger mangrovisoli sp. nov., isolated from mangrove soil and the proposal for the reclassification of Paraphaeobacter pallidus as Salipiger pallidus comb. nov.</title>
        <authorList>
            <person name="Du J."/>
            <person name="Liu Y."/>
            <person name="Pei T."/>
            <person name="Deng M.R."/>
            <person name="Zhu H."/>
        </authorList>
    </citation>
    <scope>NUCLEOTIDE SEQUENCE [LARGE SCALE GENOMIC DNA]</scope>
    <source>
        <strain evidence="3 4">6D45A</strain>
    </source>
</reference>
<dbReference type="Pfam" id="PF18160">
    <property type="entry name" value="SLATT_5"/>
    <property type="match status" value="1"/>
</dbReference>
<evidence type="ECO:0000313" key="4">
    <source>
        <dbReference type="Proteomes" id="UP000607796"/>
    </source>
</evidence>
<proteinExistence type="predicted"/>
<keyword evidence="1" id="KW-0472">Membrane</keyword>
<keyword evidence="1" id="KW-1133">Transmembrane helix</keyword>
<dbReference type="Proteomes" id="UP000607796">
    <property type="component" value="Unassembled WGS sequence"/>
</dbReference>
<evidence type="ECO:0000259" key="2">
    <source>
        <dbReference type="Pfam" id="PF18160"/>
    </source>
</evidence>
<protein>
    <submittedName>
        <fullName evidence="3">SLATT domain-containing protein</fullName>
    </submittedName>
</protein>
<evidence type="ECO:0000313" key="3">
    <source>
        <dbReference type="EMBL" id="MBE9640862.1"/>
    </source>
</evidence>
<sequence length="197" mass="21782">MKITKSNRFNYSRRLNGRVRNLSFSLHTLSFLSILLGVYLLAFAVNLTPEGAQLIGTLSIGISVISIVVSQISPAEVDSRKANDAHKCAREISTLYRQLESGSIRLADASKAYEDIVSTYTDNHDNCDFMLTLCSYKEEMKNLKEEHGANLFNGSLKSYLSMKGPFIFTCAGVIITASVFRKRCRRPTLPTGSAIAS</sequence>